<sequence length="251" mass="28622">MSNSSLVAGPLLSVEVTVFNTFSFLGVIFLAATAYLSPTVHRRRVEPSFWIVSLSSSTDLCGPHLLYIHLSAVVYNKRKIRPALKKFLANFPLVVLVCVFIEVLVVFDKQWHNSSNGSVHFPVGEYVHHVSQYVWITIMLYHNWRSFWGSRVQGNQLFLTMFVRIVLFTIISMLRIRLSSLSIGSPNVPKPYWTQLVLTIVPIITAITFGSQAYIHLKERQDIMRSRIFWQEPVLPPTDTSNPEGDKDSDV</sequence>
<dbReference type="Proteomes" id="UP001215280">
    <property type="component" value="Unassembled WGS sequence"/>
</dbReference>
<feature type="transmembrane region" description="Helical" evidence="1">
    <location>
        <begin position="156"/>
        <end position="176"/>
    </location>
</feature>
<organism evidence="2 3">
    <name type="scientific">Mycena maculata</name>
    <dbReference type="NCBI Taxonomy" id="230809"/>
    <lineage>
        <taxon>Eukaryota</taxon>
        <taxon>Fungi</taxon>
        <taxon>Dikarya</taxon>
        <taxon>Basidiomycota</taxon>
        <taxon>Agaricomycotina</taxon>
        <taxon>Agaricomycetes</taxon>
        <taxon>Agaricomycetidae</taxon>
        <taxon>Agaricales</taxon>
        <taxon>Marasmiineae</taxon>
        <taxon>Mycenaceae</taxon>
        <taxon>Mycena</taxon>
    </lineage>
</organism>
<protein>
    <submittedName>
        <fullName evidence="2">Uncharacterized protein</fullName>
    </submittedName>
</protein>
<name>A0AAD7MZQ1_9AGAR</name>
<feature type="transmembrane region" description="Helical" evidence="1">
    <location>
        <begin position="12"/>
        <end position="36"/>
    </location>
</feature>
<keyword evidence="1" id="KW-0812">Transmembrane</keyword>
<dbReference type="EMBL" id="JARJLG010000140">
    <property type="protein sequence ID" value="KAJ7737861.1"/>
    <property type="molecule type" value="Genomic_DNA"/>
</dbReference>
<keyword evidence="3" id="KW-1185">Reference proteome</keyword>
<evidence type="ECO:0000313" key="3">
    <source>
        <dbReference type="Proteomes" id="UP001215280"/>
    </source>
</evidence>
<gene>
    <name evidence="2" type="ORF">DFH07DRAFT_779157</name>
</gene>
<feature type="transmembrane region" description="Helical" evidence="1">
    <location>
        <begin position="196"/>
        <end position="217"/>
    </location>
</feature>
<accession>A0AAD7MZQ1</accession>
<keyword evidence="1" id="KW-1133">Transmembrane helix</keyword>
<feature type="transmembrane region" description="Helical" evidence="1">
    <location>
        <begin position="126"/>
        <end position="144"/>
    </location>
</feature>
<reference evidence="2" key="1">
    <citation type="submission" date="2023-03" db="EMBL/GenBank/DDBJ databases">
        <title>Massive genome expansion in bonnet fungi (Mycena s.s.) driven by repeated elements and novel gene families across ecological guilds.</title>
        <authorList>
            <consortium name="Lawrence Berkeley National Laboratory"/>
            <person name="Harder C.B."/>
            <person name="Miyauchi S."/>
            <person name="Viragh M."/>
            <person name="Kuo A."/>
            <person name="Thoen E."/>
            <person name="Andreopoulos B."/>
            <person name="Lu D."/>
            <person name="Skrede I."/>
            <person name="Drula E."/>
            <person name="Henrissat B."/>
            <person name="Morin E."/>
            <person name="Kohler A."/>
            <person name="Barry K."/>
            <person name="LaButti K."/>
            <person name="Morin E."/>
            <person name="Salamov A."/>
            <person name="Lipzen A."/>
            <person name="Mereny Z."/>
            <person name="Hegedus B."/>
            <person name="Baldrian P."/>
            <person name="Stursova M."/>
            <person name="Weitz H."/>
            <person name="Taylor A."/>
            <person name="Grigoriev I.V."/>
            <person name="Nagy L.G."/>
            <person name="Martin F."/>
            <person name="Kauserud H."/>
        </authorList>
    </citation>
    <scope>NUCLEOTIDE SEQUENCE</scope>
    <source>
        <strain evidence="2">CBHHK188m</strain>
    </source>
</reference>
<evidence type="ECO:0000256" key="1">
    <source>
        <dbReference type="SAM" id="Phobius"/>
    </source>
</evidence>
<keyword evidence="1" id="KW-0472">Membrane</keyword>
<evidence type="ECO:0000313" key="2">
    <source>
        <dbReference type="EMBL" id="KAJ7737861.1"/>
    </source>
</evidence>
<feature type="transmembrane region" description="Helical" evidence="1">
    <location>
        <begin position="87"/>
        <end position="106"/>
    </location>
</feature>
<proteinExistence type="predicted"/>
<dbReference type="AlphaFoldDB" id="A0AAD7MZQ1"/>
<comment type="caution">
    <text evidence="2">The sequence shown here is derived from an EMBL/GenBank/DDBJ whole genome shotgun (WGS) entry which is preliminary data.</text>
</comment>